<dbReference type="AlphaFoldDB" id="A0A8D9F120"/>
<dbReference type="EMBL" id="HBUF01589948">
    <property type="protein sequence ID" value="CAG6772992.1"/>
    <property type="molecule type" value="Transcribed_RNA"/>
</dbReference>
<proteinExistence type="predicted"/>
<organism evidence="1">
    <name type="scientific">Cacopsylla melanoneura</name>
    <dbReference type="NCBI Taxonomy" id="428564"/>
    <lineage>
        <taxon>Eukaryota</taxon>
        <taxon>Metazoa</taxon>
        <taxon>Ecdysozoa</taxon>
        <taxon>Arthropoda</taxon>
        <taxon>Hexapoda</taxon>
        <taxon>Insecta</taxon>
        <taxon>Pterygota</taxon>
        <taxon>Neoptera</taxon>
        <taxon>Paraneoptera</taxon>
        <taxon>Hemiptera</taxon>
        <taxon>Sternorrhyncha</taxon>
        <taxon>Psylloidea</taxon>
        <taxon>Psyllidae</taxon>
        <taxon>Psyllinae</taxon>
        <taxon>Cacopsylla</taxon>
    </lineage>
</organism>
<reference evidence="1" key="1">
    <citation type="submission" date="2021-05" db="EMBL/GenBank/DDBJ databases">
        <authorList>
            <person name="Alioto T."/>
            <person name="Alioto T."/>
            <person name="Gomez Garrido J."/>
        </authorList>
    </citation>
    <scope>NUCLEOTIDE SEQUENCE</scope>
</reference>
<sequence length="196" mass="21999">MLPYLKILSEAKYLYTNYQSNSLLISVCFPDVSYPSVSPMTPTTSLVGWRMPFPMILSGDTQSVNDMPMYRMAQTRHVLLPPSTIALSSNVTTGSISILMRIYSQSLTFNVLKTNGSSLWWELLTLLPDSSECLWQPMYPTGSVASTSSYLAPPYLVSSVHFVLCRLTTSCSSRSRRWTPSLRPDSITALSFWPWS</sequence>
<protein>
    <submittedName>
        <fullName evidence="1">Uncharacterized protein</fullName>
    </submittedName>
</protein>
<accession>A0A8D9F120</accession>
<evidence type="ECO:0000313" key="1">
    <source>
        <dbReference type="EMBL" id="CAG6772992.1"/>
    </source>
</evidence>
<name>A0A8D9F120_9HEMI</name>